<comment type="caution">
    <text evidence="3">The sequence shown here is derived from an EMBL/GenBank/DDBJ whole genome shotgun (WGS) entry which is preliminary data.</text>
</comment>
<feature type="region of interest" description="Disordered" evidence="1">
    <location>
        <begin position="75"/>
        <end position="188"/>
    </location>
</feature>
<feature type="transmembrane region" description="Helical" evidence="2">
    <location>
        <begin position="222"/>
        <end position="248"/>
    </location>
</feature>
<feature type="region of interest" description="Disordered" evidence="1">
    <location>
        <begin position="478"/>
        <end position="501"/>
    </location>
</feature>
<feature type="region of interest" description="Disordered" evidence="1">
    <location>
        <begin position="539"/>
        <end position="564"/>
    </location>
</feature>
<feature type="compositionally biased region" description="Polar residues" evidence="1">
    <location>
        <begin position="674"/>
        <end position="695"/>
    </location>
</feature>
<dbReference type="EMBL" id="SJOL01008686">
    <property type="protein sequence ID" value="TGZ59806.1"/>
    <property type="molecule type" value="Genomic_DNA"/>
</dbReference>
<keyword evidence="2" id="KW-1133">Transmembrane helix</keyword>
<feature type="compositionally biased region" description="Low complexity" evidence="1">
    <location>
        <begin position="1290"/>
        <end position="1311"/>
    </location>
</feature>
<evidence type="ECO:0008006" key="5">
    <source>
        <dbReference type="Google" id="ProtNLM"/>
    </source>
</evidence>
<dbReference type="OrthoDB" id="619536at2759"/>
<dbReference type="Proteomes" id="UP000308267">
    <property type="component" value="Unassembled WGS sequence"/>
</dbReference>
<evidence type="ECO:0000256" key="2">
    <source>
        <dbReference type="SAM" id="Phobius"/>
    </source>
</evidence>
<feature type="region of interest" description="Disordered" evidence="1">
    <location>
        <begin position="961"/>
        <end position="982"/>
    </location>
</feature>
<organism evidence="3 4">
    <name type="scientific">Opisthorchis felineus</name>
    <dbReference type="NCBI Taxonomy" id="147828"/>
    <lineage>
        <taxon>Eukaryota</taxon>
        <taxon>Metazoa</taxon>
        <taxon>Spiralia</taxon>
        <taxon>Lophotrochozoa</taxon>
        <taxon>Platyhelminthes</taxon>
        <taxon>Trematoda</taxon>
        <taxon>Digenea</taxon>
        <taxon>Opisthorchiida</taxon>
        <taxon>Opisthorchiata</taxon>
        <taxon>Opisthorchiidae</taxon>
        <taxon>Opisthorchis</taxon>
    </lineage>
</organism>
<feature type="region of interest" description="Disordered" evidence="1">
    <location>
        <begin position="1615"/>
        <end position="1648"/>
    </location>
</feature>
<dbReference type="PANTHER" id="PTHR24216">
    <property type="entry name" value="PAXILLIN-RELATED"/>
    <property type="match status" value="1"/>
</dbReference>
<keyword evidence="2" id="KW-0472">Membrane</keyword>
<protein>
    <recommendedName>
        <fullName evidence="5">O-acyltransferase WSD1 C-terminal domain-containing protein</fullName>
    </recommendedName>
</protein>
<accession>A0A4S2LB83</accession>
<feature type="compositionally biased region" description="Pro residues" evidence="1">
    <location>
        <begin position="101"/>
        <end position="115"/>
    </location>
</feature>
<keyword evidence="2" id="KW-0812">Transmembrane</keyword>
<feature type="compositionally biased region" description="Polar residues" evidence="1">
    <location>
        <begin position="740"/>
        <end position="751"/>
    </location>
</feature>
<evidence type="ECO:0000256" key="1">
    <source>
        <dbReference type="SAM" id="MobiDB-lite"/>
    </source>
</evidence>
<name>A0A4S2LB83_OPIFE</name>
<gene>
    <name evidence="3" type="ORF">CRM22_008871</name>
</gene>
<feature type="region of interest" description="Disordered" evidence="1">
    <location>
        <begin position="648"/>
        <end position="695"/>
    </location>
</feature>
<feature type="region of interest" description="Disordered" evidence="1">
    <location>
        <begin position="731"/>
        <end position="762"/>
    </location>
</feature>
<evidence type="ECO:0000313" key="3">
    <source>
        <dbReference type="EMBL" id="TGZ59806.1"/>
    </source>
</evidence>
<feature type="compositionally biased region" description="Low complexity" evidence="1">
    <location>
        <begin position="12"/>
        <end position="33"/>
    </location>
</feature>
<reference evidence="3 4" key="1">
    <citation type="journal article" date="2019" name="BMC Genomics">
        <title>New insights from Opisthorchis felineus genome: update on genomics of the epidemiologically important liver flukes.</title>
        <authorList>
            <person name="Ershov N.I."/>
            <person name="Mordvinov V.A."/>
            <person name="Prokhortchouk E.B."/>
            <person name="Pakharukova M.Y."/>
            <person name="Gunbin K.V."/>
            <person name="Ustyantsev K."/>
            <person name="Genaev M.A."/>
            <person name="Blinov A.G."/>
            <person name="Mazur A."/>
            <person name="Boulygina E."/>
            <person name="Tsygankova S."/>
            <person name="Khrameeva E."/>
            <person name="Chekanov N."/>
            <person name="Fan G."/>
            <person name="Xiao A."/>
            <person name="Zhang H."/>
            <person name="Xu X."/>
            <person name="Yang H."/>
            <person name="Solovyev V."/>
            <person name="Lee S.M."/>
            <person name="Liu X."/>
            <person name="Afonnikov D.A."/>
            <person name="Skryabin K.G."/>
        </authorList>
    </citation>
    <scope>NUCLEOTIDE SEQUENCE [LARGE SCALE GENOMIC DNA]</scope>
    <source>
        <strain evidence="3">AK-0245</strain>
        <tissue evidence="3">Whole organism</tissue>
    </source>
</reference>
<feature type="compositionally biased region" description="Polar residues" evidence="1">
    <location>
        <begin position="77"/>
        <end position="97"/>
    </location>
</feature>
<feature type="compositionally biased region" description="Polar residues" evidence="1">
    <location>
        <begin position="1277"/>
        <end position="1289"/>
    </location>
</feature>
<feature type="compositionally biased region" description="Acidic residues" evidence="1">
    <location>
        <begin position="539"/>
        <end position="551"/>
    </location>
</feature>
<feature type="region of interest" description="Disordered" evidence="1">
    <location>
        <begin position="1"/>
        <end position="61"/>
    </location>
</feature>
<keyword evidence="4" id="KW-1185">Reference proteome</keyword>
<proteinExistence type="predicted"/>
<feature type="compositionally biased region" description="Low complexity" evidence="1">
    <location>
        <begin position="165"/>
        <end position="176"/>
    </location>
</feature>
<feature type="compositionally biased region" description="Basic and acidic residues" evidence="1">
    <location>
        <begin position="552"/>
        <end position="562"/>
    </location>
</feature>
<feature type="region of interest" description="Disordered" evidence="1">
    <location>
        <begin position="1277"/>
        <end position="1392"/>
    </location>
</feature>
<evidence type="ECO:0000313" key="4">
    <source>
        <dbReference type="Proteomes" id="UP000308267"/>
    </source>
</evidence>
<feature type="compositionally biased region" description="Polar residues" evidence="1">
    <location>
        <begin position="1359"/>
        <end position="1368"/>
    </location>
</feature>
<sequence length="1716" mass="187232">MSGVFGRSATDPNSSLIPTSSPSSFVLSTGSPISHPPPGGGSTSPTPGAINRPLGSYILPQPTHIRSHAGIAPPVWLSTSSRPIGSGSNLMSPGTSRVLSPPQPPPLPPPPPSPQLVPLKARLARSKSVASQFSSSPVPSGDRAHPRWDGSSARSRRAAFSQGGPSRSLREPLPSSDTDGVPTSFHANTDGECKPIEPVAHVPCTVAPGAFPPITHPRERNALTVCLASFVFLTVSIFITTLFSTLVLPLCLLACVVRRLGVWTARWFVQVICCQCDRPQMRVSSLHPIIGMVSRMRASDLDRNQVCQCLRDAHYPSLRPLTPAELRWLPALDLKQPKVSTEALSNGPHLYSPSNAPVIVICLRFGSPGLQLTKLREIIASRLLNRSSAASSLASSPRCSNVQQDKWTNSEQLRHRANSLVPPTDTLSRLTQCLTCLSTGYAWRECLAFRIEEHVVRVPPSCLPPNFSKSRWVPKLNRSSSSSEAFDPRAAGPGSRDQQPCPINVEAVVQSLSQLPMLINRPLWQAYLLEEFQEADVNEASDADSVTESDELDHTTTKRTTDRSQYLSTKSNTYNRGVDGKLSAGCSSSSTSFVCRRSGSAGIGSLLIFRLHAALSDDCKALVHLLTNCLADLPSRVHSPKCAPANLVIGNDGTSDRKRRWRGQMSDSEERANSHASSEINNDCGTSASPATKPTVPQKSYVAKLHYHSFDPKAAPINELGLEQQSISTNAPTSKPILTVSGSTATQECQTSLLPSPEDEDPEESEAAQWWYTFWSSSLATIATCCDLIRALVTGPAVILHKYFFTRADVGIWALKATSFPEDRKLSPTRLPSLTTTTTTSDSSSPSEFIGNRLVYKCALLSLVKLSRVRQVTKASYSEIILSLLAGGLRAYHQTVGLKHPPDLLAFLSVEVPVLPGCSISGLKNGSVQQLSIQGCDASPCTGITRFLSHQHRLRHQLTTGSVHRHRKQQQHQNSQLQRHQADSLVETGLVGNEHRMVAMTAPPTTMNTLCPGRHVLADICLPINTEGMLPRLWETRQRLIELNNSVDPLCLAWARTILYTLMPHPLAGWIETNCGGSAKASVSVTGVEVVSPFTGHSKDQESHQTYQMPPTRRLAYMSLLASKSAEARSLRRRLRQRLPRGTSIYPPRLGTSFRALARHLTNANAGLVYIGGSPVVRIDTWMPSPRLGYCSPPVETVPTSSQTDLDSKWIICRNLSVTFTTYAGQLSLTFSADRALDNDPNLDLILHAMRVQLRKMCRLLAGRHVTTPADRWLSQSSNIEPRSSATSAVNLSPSLNPNLVLHQDSAFSSPSSPPSASPSSSSPDPSPQKAPVTSNTPSIADLKQSRRMRASPTALLTDVNNKTSSTESPRRQNRPPSGREHKEPSALTNKSPNITWYAAAYECQSNQPTEQLQDRLRWVQQQLTDAATCTGSVRHRLTEQELGTLRAEFCALLRELKQRCSLGSLGINTELGDLPSSEDILTARFANGRSTVTTKHPTESSKVEMRRNKSDTFNSYTTEGSTLIIRPSPSKLSGTDGYVRQQNSKSLEGGDFDEDPDFYIEGFDDEEDDLEDEDLVVAAPETEVIEVPERSRSSPNRLVVPITQPAKTCSHASLAERLIPGRKTRQNPERKSQAIDSRQPKQKRPSLITVHNRRRRPSRLSTDVTSFDLIPNRRGSLGATAGVSSADGLLAKLIKPAKLPSALFSGQNDSKRSRR</sequence>
<feature type="compositionally biased region" description="Polar residues" evidence="1">
    <location>
        <begin position="128"/>
        <end position="138"/>
    </location>
</feature>